<evidence type="ECO:0000313" key="3">
    <source>
        <dbReference type="Proteomes" id="UP000265520"/>
    </source>
</evidence>
<dbReference type="EMBL" id="LXQA010953559">
    <property type="protein sequence ID" value="MCI78566.1"/>
    <property type="molecule type" value="Genomic_DNA"/>
</dbReference>
<comment type="caution">
    <text evidence="2">The sequence shown here is derived from an EMBL/GenBank/DDBJ whole genome shotgun (WGS) entry which is preliminary data.</text>
</comment>
<feature type="non-terminal residue" evidence="2">
    <location>
        <position position="75"/>
    </location>
</feature>
<gene>
    <name evidence="2" type="ORF">A2U01_0099836</name>
</gene>
<feature type="non-terminal residue" evidence="2">
    <location>
        <position position="1"/>
    </location>
</feature>
<feature type="compositionally biased region" description="Basic residues" evidence="1">
    <location>
        <begin position="1"/>
        <end position="12"/>
    </location>
</feature>
<name>A0A392URH4_9FABA</name>
<protein>
    <submittedName>
        <fullName evidence="2">Uncharacterized protein</fullName>
    </submittedName>
</protein>
<feature type="compositionally biased region" description="Polar residues" evidence="1">
    <location>
        <begin position="29"/>
        <end position="39"/>
    </location>
</feature>
<sequence length="75" mass="8335">IMLRKVLGKGKKTNSPQEDERLERRGPQGANTSGEGVSRQQPQQQPPPPQQEQQRGPSYAAAFVANYPHLAAYQH</sequence>
<feature type="region of interest" description="Disordered" evidence="1">
    <location>
        <begin position="1"/>
        <end position="59"/>
    </location>
</feature>
<dbReference type="AlphaFoldDB" id="A0A392URH4"/>
<accession>A0A392URH4</accession>
<dbReference type="Proteomes" id="UP000265520">
    <property type="component" value="Unassembled WGS sequence"/>
</dbReference>
<evidence type="ECO:0000256" key="1">
    <source>
        <dbReference type="SAM" id="MobiDB-lite"/>
    </source>
</evidence>
<proteinExistence type="predicted"/>
<keyword evidence="3" id="KW-1185">Reference proteome</keyword>
<evidence type="ECO:0000313" key="2">
    <source>
        <dbReference type="EMBL" id="MCI78566.1"/>
    </source>
</evidence>
<reference evidence="2 3" key="1">
    <citation type="journal article" date="2018" name="Front. Plant Sci.">
        <title>Red Clover (Trifolium pratense) and Zigzag Clover (T. medium) - A Picture of Genomic Similarities and Differences.</title>
        <authorList>
            <person name="Dluhosova J."/>
            <person name="Istvanek J."/>
            <person name="Nedelnik J."/>
            <person name="Repkova J."/>
        </authorList>
    </citation>
    <scope>NUCLEOTIDE SEQUENCE [LARGE SCALE GENOMIC DNA]</scope>
    <source>
        <strain evidence="3">cv. 10/8</strain>
        <tissue evidence="2">Leaf</tissue>
    </source>
</reference>
<organism evidence="2 3">
    <name type="scientific">Trifolium medium</name>
    <dbReference type="NCBI Taxonomy" id="97028"/>
    <lineage>
        <taxon>Eukaryota</taxon>
        <taxon>Viridiplantae</taxon>
        <taxon>Streptophyta</taxon>
        <taxon>Embryophyta</taxon>
        <taxon>Tracheophyta</taxon>
        <taxon>Spermatophyta</taxon>
        <taxon>Magnoliopsida</taxon>
        <taxon>eudicotyledons</taxon>
        <taxon>Gunneridae</taxon>
        <taxon>Pentapetalae</taxon>
        <taxon>rosids</taxon>
        <taxon>fabids</taxon>
        <taxon>Fabales</taxon>
        <taxon>Fabaceae</taxon>
        <taxon>Papilionoideae</taxon>
        <taxon>50 kb inversion clade</taxon>
        <taxon>NPAAA clade</taxon>
        <taxon>Hologalegina</taxon>
        <taxon>IRL clade</taxon>
        <taxon>Trifolieae</taxon>
        <taxon>Trifolium</taxon>
    </lineage>
</organism>